<dbReference type="OrthoDB" id="5244859at2"/>
<dbReference type="InterPro" id="IPR000836">
    <property type="entry name" value="PRTase_dom"/>
</dbReference>
<reference evidence="2 3" key="1">
    <citation type="submission" date="2020-12" db="EMBL/GenBank/DDBJ databases">
        <title>Complete genome sequence of Mycobacterium heckeshornense JCM 15655T, closely related to a pathogenic non-tuberculous mycobacterial species Mycobacterium xenopi.</title>
        <authorList>
            <person name="Yoshida M."/>
            <person name="Fukano H."/>
            <person name="Asakura T."/>
            <person name="Suzuki M."/>
            <person name="Hoshino Y."/>
        </authorList>
    </citation>
    <scope>NUCLEOTIDE SEQUENCE [LARGE SCALE GENOMIC DNA]</scope>
    <source>
        <strain evidence="2 3">JCM 15655</strain>
    </source>
</reference>
<protein>
    <submittedName>
        <fullName evidence="2">Uncharacterized protein</fullName>
    </submittedName>
</protein>
<evidence type="ECO:0000313" key="2">
    <source>
        <dbReference type="EMBL" id="BCO37287.1"/>
    </source>
</evidence>
<dbReference type="SUPFAM" id="SSF53271">
    <property type="entry name" value="PRTase-like"/>
    <property type="match status" value="1"/>
</dbReference>
<dbReference type="EMBL" id="AP024237">
    <property type="protein sequence ID" value="BCO37287.1"/>
    <property type="molecule type" value="Genomic_DNA"/>
</dbReference>
<accession>A0A2G8B858</accession>
<dbReference type="Proteomes" id="UP000595446">
    <property type="component" value="Chromosome"/>
</dbReference>
<dbReference type="InterPro" id="IPR051910">
    <property type="entry name" value="ComF/GntX_DNA_util-trans"/>
</dbReference>
<keyword evidence="3" id="KW-1185">Reference proteome</keyword>
<dbReference type="Gene3D" id="3.40.50.2020">
    <property type="match status" value="1"/>
</dbReference>
<dbReference type="InterPro" id="IPR029057">
    <property type="entry name" value="PRTase-like"/>
</dbReference>
<name>A0A2G8B858_9MYCO</name>
<dbReference type="AlphaFoldDB" id="A0A2G8B858"/>
<evidence type="ECO:0000313" key="3">
    <source>
        <dbReference type="Proteomes" id="UP000595446"/>
    </source>
</evidence>
<evidence type="ECO:0000256" key="1">
    <source>
        <dbReference type="ARBA" id="ARBA00008007"/>
    </source>
</evidence>
<gene>
    <name evidence="2" type="ORF">MHEC_37200</name>
</gene>
<dbReference type="CDD" id="cd06223">
    <property type="entry name" value="PRTases_typeI"/>
    <property type="match status" value="1"/>
</dbReference>
<dbReference type="RefSeq" id="WP_048891212.1">
    <property type="nucleotide sequence ID" value="NZ_AP024237.1"/>
</dbReference>
<organism evidence="2 3">
    <name type="scientific">Mycobacterium heckeshornense</name>
    <dbReference type="NCBI Taxonomy" id="110505"/>
    <lineage>
        <taxon>Bacteria</taxon>
        <taxon>Bacillati</taxon>
        <taxon>Actinomycetota</taxon>
        <taxon>Actinomycetes</taxon>
        <taxon>Mycobacteriales</taxon>
        <taxon>Mycobacteriaceae</taxon>
        <taxon>Mycobacterium</taxon>
    </lineage>
</organism>
<dbReference type="Pfam" id="PF00156">
    <property type="entry name" value="Pribosyltran"/>
    <property type="match status" value="1"/>
</dbReference>
<comment type="similarity">
    <text evidence="1">Belongs to the ComF/GntX family.</text>
</comment>
<sequence length="212" mass="22467">MLDLVLPLECGGCGAPGTRWCETCAKELEVAPDAPHVITPRVDPQAPVFALGRYAGARRQAIVAMKEHGRTDLAQPMAHALAIGVHRLLTWGMVETPLTIVPAPTRRSAARRRGGDPVARMASIAVAGHPDITVMQALRMKEFARDSAGLGTSARERNIAGRVLLRRRRLPPGVDVLLIDDIVTTGTTARESVRVLQTVGASVAGVLALAAA</sequence>
<dbReference type="PANTHER" id="PTHR47505:SF1">
    <property type="entry name" value="DNA UTILIZATION PROTEIN YHGH"/>
    <property type="match status" value="1"/>
</dbReference>
<dbReference type="PANTHER" id="PTHR47505">
    <property type="entry name" value="DNA UTILIZATION PROTEIN YHGH"/>
    <property type="match status" value="1"/>
</dbReference>
<proteinExistence type="inferred from homology"/>
<dbReference type="STRING" id="110505.ACT16_09410"/>